<dbReference type="KEGG" id="haad:MW046_14725"/>
<accession>A0A8U0A5F4</accession>
<evidence type="ECO:0008006" key="3">
    <source>
        <dbReference type="Google" id="ProtNLM"/>
    </source>
</evidence>
<dbReference type="Proteomes" id="UP000831768">
    <property type="component" value="Plasmid unnamed1"/>
</dbReference>
<dbReference type="RefSeq" id="WP_247994918.1">
    <property type="nucleotide sequence ID" value="NZ_CP096020.1"/>
</dbReference>
<protein>
    <recommendedName>
        <fullName evidence="3">Alpha/beta hydrolase</fullName>
    </recommendedName>
</protein>
<name>A0A8U0A5F4_9EURY</name>
<organism evidence="1 2">
    <name type="scientific">Halocatena salina</name>
    <dbReference type="NCBI Taxonomy" id="2934340"/>
    <lineage>
        <taxon>Archaea</taxon>
        <taxon>Methanobacteriati</taxon>
        <taxon>Methanobacteriota</taxon>
        <taxon>Stenosarchaea group</taxon>
        <taxon>Halobacteria</taxon>
        <taxon>Halobacteriales</taxon>
        <taxon>Natronomonadaceae</taxon>
        <taxon>Halocatena</taxon>
    </lineage>
</organism>
<evidence type="ECO:0000313" key="1">
    <source>
        <dbReference type="EMBL" id="UPM44264.1"/>
    </source>
</evidence>
<dbReference type="InterPro" id="IPR029058">
    <property type="entry name" value="AB_hydrolase_fold"/>
</dbReference>
<dbReference type="SUPFAM" id="SSF53474">
    <property type="entry name" value="alpha/beta-Hydrolases"/>
    <property type="match status" value="1"/>
</dbReference>
<dbReference type="EMBL" id="CP096020">
    <property type="protein sequence ID" value="UPM44264.1"/>
    <property type="molecule type" value="Genomic_DNA"/>
</dbReference>
<dbReference type="Gene3D" id="3.40.50.1820">
    <property type="entry name" value="alpha/beta hydrolase"/>
    <property type="match status" value="1"/>
</dbReference>
<gene>
    <name evidence="1" type="ORF">MW046_14725</name>
</gene>
<reference evidence="1" key="1">
    <citation type="submission" date="2022-04" db="EMBL/GenBank/DDBJ databases">
        <title>Halocatena sp. nov., isolated from a salt lake.</title>
        <authorList>
            <person name="Cui H.-L."/>
        </authorList>
    </citation>
    <scope>NUCLEOTIDE SEQUENCE</scope>
    <source>
        <strain evidence="1">AD-1</strain>
        <plasmid evidence="1">unnamed1</plasmid>
    </source>
</reference>
<keyword evidence="2" id="KW-1185">Reference proteome</keyword>
<sequence>MRDSTRSGREENNETTTVDRRTVLKGLGATALVGPVAATGSTVAQSVTVIEVEETLLGGFEADGPLPVVDELFVFVHGWFGDTTVRSQANNVLGSVEAGGYTPDAAVAIEWPATNFWYPSAESDTEDVGAEVARLIEEYSDSGGGNVRLTGHSLGGRIVYWAATSIGSGYTIDTIGGMGTAADGSTVCPLGQWHSGIADNAGTVRNYHSQNDTTVGSAYGGIGDTALGTEGAPCDGASNYTDVDVTSSVGGHLEYLGDSQVGSDLASVILND</sequence>
<dbReference type="AlphaFoldDB" id="A0A8U0A5F4"/>
<proteinExistence type="predicted"/>
<geneLocation type="plasmid" evidence="1 2">
    <name>unnamed1</name>
</geneLocation>
<keyword evidence="1" id="KW-0614">Plasmid</keyword>
<evidence type="ECO:0000313" key="2">
    <source>
        <dbReference type="Proteomes" id="UP000831768"/>
    </source>
</evidence>
<dbReference type="GeneID" id="71929326"/>
<dbReference type="PROSITE" id="PS51318">
    <property type="entry name" value="TAT"/>
    <property type="match status" value="1"/>
</dbReference>
<dbReference type="InterPro" id="IPR006311">
    <property type="entry name" value="TAT_signal"/>
</dbReference>